<dbReference type="InterPro" id="IPR029044">
    <property type="entry name" value="Nucleotide-diphossugar_trans"/>
</dbReference>
<dbReference type="PANTHER" id="PTHR43685">
    <property type="entry name" value="GLYCOSYLTRANSFERASE"/>
    <property type="match status" value="1"/>
</dbReference>
<evidence type="ECO:0000313" key="5">
    <source>
        <dbReference type="EMBL" id="SHM74210.1"/>
    </source>
</evidence>
<feature type="domain" description="Glycosyltransferase 2-like" evidence="2">
    <location>
        <begin position="3"/>
        <end position="127"/>
    </location>
</feature>
<dbReference type="InterPro" id="IPR027791">
    <property type="entry name" value="Galactosyl_T_C"/>
</dbReference>
<keyword evidence="5" id="KW-0328">Glycosyltransferase</keyword>
<dbReference type="EMBL" id="FRBX01000004">
    <property type="protein sequence ID" value="SHM74210.1"/>
    <property type="molecule type" value="Genomic_DNA"/>
</dbReference>
<organism evidence="4 7">
    <name type="scientific">Flavobacterium pectinovorum</name>
    <dbReference type="NCBI Taxonomy" id="29533"/>
    <lineage>
        <taxon>Bacteria</taxon>
        <taxon>Pseudomonadati</taxon>
        <taxon>Bacteroidota</taxon>
        <taxon>Flavobacteriia</taxon>
        <taxon>Flavobacteriales</taxon>
        <taxon>Flavobacteriaceae</taxon>
        <taxon>Flavobacterium</taxon>
    </lineage>
</organism>
<evidence type="ECO:0000313" key="7">
    <source>
        <dbReference type="Proteomes" id="UP000198431"/>
    </source>
</evidence>
<proteinExistence type="predicted"/>
<evidence type="ECO:0000256" key="1">
    <source>
        <dbReference type="ARBA" id="ARBA00022679"/>
    </source>
</evidence>
<reference evidence="4 7" key="1">
    <citation type="submission" date="2016-11" db="EMBL/GenBank/DDBJ databases">
        <title>Whole genomes of Flavobacteriaceae.</title>
        <authorList>
            <person name="Stine C."/>
            <person name="Li C."/>
            <person name="Tadesse D."/>
        </authorList>
    </citation>
    <scope>NUCLEOTIDE SEQUENCE [LARGE SCALE GENOMIC DNA]</scope>
    <source>
        <strain evidence="4 7">ATCC 19366</strain>
    </source>
</reference>
<gene>
    <name evidence="4" type="ORF">B0A72_01785</name>
    <name evidence="5" type="ORF">SAMN05444387_3063</name>
</gene>
<evidence type="ECO:0000259" key="3">
    <source>
        <dbReference type="Pfam" id="PF02709"/>
    </source>
</evidence>
<reference evidence="5 6" key="2">
    <citation type="submission" date="2016-11" db="EMBL/GenBank/DDBJ databases">
        <authorList>
            <person name="Varghese N."/>
            <person name="Submissions S."/>
        </authorList>
    </citation>
    <scope>NUCLEOTIDE SEQUENCE [LARGE SCALE GENOMIC DNA]</scope>
    <source>
        <strain evidence="5 6">DSM 6368</strain>
    </source>
</reference>
<dbReference type="InterPro" id="IPR050834">
    <property type="entry name" value="Glycosyltransf_2"/>
</dbReference>
<sequence>MITIVLTNRNRDLQTVKNCFDSLAEQSNDDFELFFVDYGSDQNYVDDLKQLIAKYPKIKSIISPVSGQLWNKCRAINIVLKKCNTPYFFVGDIDMLFHPDFINKLHELKNKDKATYFQVGFLSQKETALQRDFHNATVDFTSRKEATGMTLYPTQLLKEINGYNEFYHGWGAEDTDVHIRLHNLGIKIDFFEKEVLLKHQWHPKTYRTNLSTDPYHFELERINHSYIQISQTSKQTKANINQQWGVLPEEKEYSKLSDQPDFTIEIEPETSKVNALLAQLDNFENKMVSIIVKDTSDSNKRKQFAKRILGKKYLKFLPMKSVNNAILQEIVMHYRNLPYQYSFDQNTNLITLKIYFR</sequence>
<dbReference type="Proteomes" id="UP000198431">
    <property type="component" value="Unassembled WGS sequence"/>
</dbReference>
<dbReference type="Pfam" id="PF02709">
    <property type="entry name" value="Glyco_transf_7C"/>
    <property type="match status" value="1"/>
</dbReference>
<dbReference type="PANTHER" id="PTHR43685:SF3">
    <property type="entry name" value="SLR2126 PROTEIN"/>
    <property type="match status" value="1"/>
</dbReference>
<keyword evidence="6" id="KW-1185">Reference proteome</keyword>
<dbReference type="GO" id="GO:0016757">
    <property type="term" value="F:glycosyltransferase activity"/>
    <property type="evidence" value="ECO:0007669"/>
    <property type="project" value="UniProtKB-KW"/>
</dbReference>
<comment type="caution">
    <text evidence="4">The sequence shown here is derived from an EMBL/GenBank/DDBJ whole genome shotgun (WGS) entry which is preliminary data.</text>
</comment>
<protein>
    <submittedName>
        <fullName evidence="5">N-terminal domain of galactosyltransferase</fullName>
    </submittedName>
</protein>
<dbReference type="Gene3D" id="3.90.550.10">
    <property type="entry name" value="Spore Coat Polysaccharide Biosynthesis Protein SpsA, Chain A"/>
    <property type="match status" value="1"/>
</dbReference>
<dbReference type="SUPFAM" id="SSF53448">
    <property type="entry name" value="Nucleotide-diphospho-sugar transferases"/>
    <property type="match status" value="1"/>
</dbReference>
<accession>A0AB36P5K8</accession>
<evidence type="ECO:0000313" key="4">
    <source>
        <dbReference type="EMBL" id="OXB07620.1"/>
    </source>
</evidence>
<evidence type="ECO:0000313" key="6">
    <source>
        <dbReference type="Proteomes" id="UP000184216"/>
    </source>
</evidence>
<keyword evidence="1" id="KW-0808">Transferase</keyword>
<dbReference type="InterPro" id="IPR001173">
    <property type="entry name" value="Glyco_trans_2-like"/>
</dbReference>
<name>A0AB36P5K8_9FLAO</name>
<dbReference type="Proteomes" id="UP000184216">
    <property type="component" value="Unassembled WGS sequence"/>
</dbReference>
<dbReference type="EMBL" id="MUHB01000003">
    <property type="protein sequence ID" value="OXB07620.1"/>
    <property type="molecule type" value="Genomic_DNA"/>
</dbReference>
<dbReference type="Pfam" id="PF00535">
    <property type="entry name" value="Glycos_transf_2"/>
    <property type="match status" value="1"/>
</dbReference>
<dbReference type="AlphaFoldDB" id="A0AB36P5K8"/>
<dbReference type="RefSeq" id="WP_073395943.1">
    <property type="nucleotide sequence ID" value="NZ_FRBX01000004.1"/>
</dbReference>
<feature type="domain" description="Galactosyltransferase C-terminal" evidence="3">
    <location>
        <begin position="133"/>
        <end position="193"/>
    </location>
</feature>
<evidence type="ECO:0000259" key="2">
    <source>
        <dbReference type="Pfam" id="PF00535"/>
    </source>
</evidence>